<evidence type="ECO:0000256" key="2">
    <source>
        <dbReference type="SAM" id="SignalP"/>
    </source>
</evidence>
<protein>
    <recommendedName>
        <fullName evidence="3">DUF7944 domain-containing protein</fullName>
    </recommendedName>
</protein>
<evidence type="ECO:0000313" key="4">
    <source>
        <dbReference type="EMBL" id="RKG31434.1"/>
    </source>
</evidence>
<dbReference type="Proteomes" id="UP000282388">
    <property type="component" value="Unassembled WGS sequence"/>
</dbReference>
<dbReference type="EMBL" id="RAXV01000015">
    <property type="protein sequence ID" value="RKG31434.1"/>
    <property type="molecule type" value="Genomic_DNA"/>
</dbReference>
<evidence type="ECO:0000256" key="1">
    <source>
        <dbReference type="SAM" id="MobiDB-lite"/>
    </source>
</evidence>
<evidence type="ECO:0000313" key="5">
    <source>
        <dbReference type="Proteomes" id="UP000282388"/>
    </source>
</evidence>
<dbReference type="NCBIfam" id="NF047330">
    <property type="entry name" value="MCR_0457_fam"/>
    <property type="match status" value="1"/>
</dbReference>
<accession>A0A3A8EN92</accession>
<sequence length="124" mass="13396">MIKTISLRNLLGLTLAAAVSQAALASDGLTAEEANEIIKEDIAATQVMAEVCPAIIGQNAKFDANIQVLVKTYLADYSDKSASYQSLQSDAQYKSFLEESREAAKQSSKEEQKSVCEDVLNFEG</sequence>
<feature type="domain" description="DUF7944" evidence="3">
    <location>
        <begin position="39"/>
        <end position="119"/>
    </location>
</feature>
<dbReference type="RefSeq" id="WP_120402402.1">
    <property type="nucleotide sequence ID" value="NZ_RAXV01000015.1"/>
</dbReference>
<evidence type="ECO:0000259" key="3">
    <source>
        <dbReference type="Pfam" id="PF25642"/>
    </source>
</evidence>
<feature type="compositionally biased region" description="Basic and acidic residues" evidence="1">
    <location>
        <begin position="104"/>
        <end position="116"/>
    </location>
</feature>
<reference evidence="4 5" key="1">
    <citation type="submission" date="2018-09" db="EMBL/GenBank/DDBJ databases">
        <title>The draft genome of Acinetobacter spp. strains.</title>
        <authorList>
            <person name="Qin J."/>
            <person name="Feng Y."/>
            <person name="Zong Z."/>
        </authorList>
    </citation>
    <scope>NUCLEOTIDE SEQUENCE [LARGE SCALE GENOMIC DNA]</scope>
    <source>
        <strain evidence="4 5">WCHAc060012</strain>
    </source>
</reference>
<feature type="signal peptide" evidence="2">
    <location>
        <begin position="1"/>
        <end position="25"/>
    </location>
</feature>
<proteinExistence type="predicted"/>
<dbReference type="Pfam" id="PF25642">
    <property type="entry name" value="DUF7944"/>
    <property type="match status" value="1"/>
</dbReference>
<keyword evidence="5" id="KW-1185">Reference proteome</keyword>
<organism evidence="4 5">
    <name type="scientific">Acinetobacter tianfuensis</name>
    <dbReference type="NCBI Taxonomy" id="2419603"/>
    <lineage>
        <taxon>Bacteria</taxon>
        <taxon>Pseudomonadati</taxon>
        <taxon>Pseudomonadota</taxon>
        <taxon>Gammaproteobacteria</taxon>
        <taxon>Moraxellales</taxon>
        <taxon>Moraxellaceae</taxon>
        <taxon>Acinetobacter</taxon>
    </lineage>
</organism>
<feature type="region of interest" description="Disordered" evidence="1">
    <location>
        <begin position="104"/>
        <end position="124"/>
    </location>
</feature>
<dbReference type="InterPro" id="IPR057704">
    <property type="entry name" value="DUF7944"/>
</dbReference>
<dbReference type="OrthoDB" id="6711272at2"/>
<dbReference type="AlphaFoldDB" id="A0A3A8EN92"/>
<gene>
    <name evidence="4" type="ORF">D7V32_08190</name>
</gene>
<keyword evidence="2" id="KW-0732">Signal</keyword>
<feature type="chain" id="PRO_5017383105" description="DUF7944 domain-containing protein" evidence="2">
    <location>
        <begin position="26"/>
        <end position="124"/>
    </location>
</feature>
<comment type="caution">
    <text evidence="4">The sequence shown here is derived from an EMBL/GenBank/DDBJ whole genome shotgun (WGS) entry which is preliminary data.</text>
</comment>
<name>A0A3A8EN92_9GAMM</name>